<dbReference type="GeneID" id="26010532"/>
<dbReference type="HOGENOM" id="CLU_2091262_0_0_2"/>
<dbReference type="STRING" id="1604004.HLASA_1184"/>
<evidence type="ECO:0000313" key="2">
    <source>
        <dbReference type="EMBL" id="ALG82078.1"/>
    </source>
</evidence>
<dbReference type="KEGG" id="hsf:HLASA_1184"/>
<keyword evidence="4" id="KW-1185">Reference proteome</keyword>
<evidence type="ECO:0000313" key="3">
    <source>
        <dbReference type="Proteomes" id="UP000060390"/>
    </source>
</evidence>
<reference evidence="1 4" key="1">
    <citation type="journal article" date="2015" name="ISME J.">
        <title>Elemental sulfur and acetate can support life of a novel strictly anaerobic haloarchaeon.</title>
        <authorList>
            <person name="Sorokin D.Y."/>
            <person name="Kublanov I.V."/>
            <person name="Gavrilov S.N."/>
            <person name="Rojo D."/>
            <person name="Roman P."/>
            <person name="Golyshin P.N."/>
            <person name="Slepak V.Z."/>
            <person name="Smedile F."/>
            <person name="Ferrer M."/>
            <person name="Messina E."/>
            <person name="La Cono V."/>
            <person name="Yakimov M.M."/>
        </authorList>
    </citation>
    <scope>NUCLEOTIDE SEQUENCE [LARGE SCALE GENOMIC DNA]</scope>
    <source>
        <strain evidence="1 4">HSR2</strain>
    </source>
</reference>
<dbReference type="EMBL" id="CP011564">
    <property type="protein sequence ID" value="ALG82078.1"/>
    <property type="molecule type" value="Genomic_DNA"/>
</dbReference>
<evidence type="ECO:0000313" key="1">
    <source>
        <dbReference type="EMBL" id="AKH97683.1"/>
    </source>
</evidence>
<organism evidence="1 4">
    <name type="scientific">Halanaeroarchaeum sulfurireducens</name>
    <dbReference type="NCBI Taxonomy" id="1604004"/>
    <lineage>
        <taxon>Archaea</taxon>
        <taxon>Methanobacteriati</taxon>
        <taxon>Methanobacteriota</taxon>
        <taxon>Stenosarchaea group</taxon>
        <taxon>Halobacteria</taxon>
        <taxon>Halobacteriales</taxon>
        <taxon>Halobacteriaceae</taxon>
        <taxon>Halanaeroarchaeum</taxon>
    </lineage>
</organism>
<dbReference type="Proteomes" id="UP000069906">
    <property type="component" value="Chromosome"/>
</dbReference>
<dbReference type="KEGG" id="hsu:HLASF_1196"/>
<proteinExistence type="predicted"/>
<dbReference type="EMBL" id="CP008874">
    <property type="protein sequence ID" value="AKH97683.1"/>
    <property type="molecule type" value="Genomic_DNA"/>
</dbReference>
<dbReference type="OrthoDB" id="317711at2157"/>
<dbReference type="AlphaFoldDB" id="A0A0F7PEG0"/>
<reference evidence="3" key="2">
    <citation type="submission" date="2015-05" db="EMBL/GenBank/DDBJ databases">
        <title>Complete genome sequence of Halanaeroarchaeum sulfurireducens type strain M27-SA2, a sulfate-reducer haloarchaeon from marine anoxic lake Medee.</title>
        <authorList>
            <person name="Messina E."/>
            <person name="Kublanov I.V."/>
            <person name="Toshchakov S."/>
            <person name="Arcadi E."/>
            <person name="La Spada G."/>
            <person name="La Cono V."/>
            <person name="Yakimov M.M."/>
        </authorList>
    </citation>
    <scope>NUCLEOTIDE SEQUENCE [LARGE SCALE GENOMIC DNA]</scope>
    <source>
        <strain evidence="3">M27-SA2</strain>
    </source>
</reference>
<name>A0A0F7PEG0_9EURY</name>
<evidence type="ECO:0000313" key="4">
    <source>
        <dbReference type="Proteomes" id="UP000069906"/>
    </source>
</evidence>
<accession>A0A0F7PEG0</accession>
<sequence length="106" mass="11849">MAAVPPPSDEDEPDAVAFGIPALDDRLRRTDVDFPIRAEELVDELGNPDVPYDPSGRTISLSEAVDRSGRDRFETRRDFLNALHPVFEDARSSGGIRGWLERFIPL</sequence>
<dbReference type="RefSeq" id="WP_050048411.1">
    <property type="nucleotide sequence ID" value="NZ_CP008874.1"/>
</dbReference>
<gene>
    <name evidence="2" type="ORF">HLASA_1184</name>
    <name evidence="1" type="ORF">HLASF_1196</name>
</gene>
<protein>
    <submittedName>
        <fullName evidence="1">Uncharacterized protein</fullName>
    </submittedName>
</protein>
<dbReference type="Proteomes" id="UP000060390">
    <property type="component" value="Chromosome"/>
</dbReference>
<reference evidence="2 3" key="3">
    <citation type="journal article" date="2016" name="Stand. Genomic Sci.">
        <title>Complete genome sequence of 'Halanaeroarchaeum sulfurireducens' M27-SA2, a sulfur-reducing and acetate-oxidizing haloarchaeon from the deep-sea hypersaline anoxic lake Medee.</title>
        <authorList>
            <person name="Messina E."/>
            <person name="Sorokin D.Y."/>
            <person name="Kublanov I.V."/>
            <person name="Toshchakov S."/>
            <person name="Lopatina A."/>
            <person name="Arcadi E."/>
            <person name="Smedile F."/>
            <person name="La Spada G."/>
            <person name="La Cono V."/>
            <person name="Yakimov M.M."/>
        </authorList>
    </citation>
    <scope>NUCLEOTIDE SEQUENCE [LARGE SCALE GENOMIC DNA]</scope>
    <source>
        <strain evidence="2 3">M27-SA2</strain>
    </source>
</reference>